<evidence type="ECO:0000313" key="2">
    <source>
        <dbReference type="Proteomes" id="UP001060215"/>
    </source>
</evidence>
<keyword evidence="2" id="KW-1185">Reference proteome</keyword>
<sequence length="106" mass="12365">MRQFKINAMGSRFFAVKLSSRWLKQQRTSNPYIVEIADCDDVEVYIEALSLMYCKDLRKKLMKEDVTGVLGILKEYVKFLAESSLYVTQVSLLHWADITEKCVTFQ</sequence>
<name>A0ACC0GSP2_9ERIC</name>
<gene>
    <name evidence="1" type="ORF">LOK49_LG08G02504</name>
</gene>
<reference evidence="1 2" key="1">
    <citation type="journal article" date="2022" name="Plant J.">
        <title>Chromosome-level genome of Camellia lanceoleosa provides a valuable resource for understanding genome evolution and self-incompatibility.</title>
        <authorList>
            <person name="Gong W."/>
            <person name="Xiao S."/>
            <person name="Wang L."/>
            <person name="Liao Z."/>
            <person name="Chang Y."/>
            <person name="Mo W."/>
            <person name="Hu G."/>
            <person name="Li W."/>
            <person name="Zhao G."/>
            <person name="Zhu H."/>
            <person name="Hu X."/>
            <person name="Ji K."/>
            <person name="Xiang X."/>
            <person name="Song Q."/>
            <person name="Yuan D."/>
            <person name="Jin S."/>
            <person name="Zhang L."/>
        </authorList>
    </citation>
    <scope>NUCLEOTIDE SEQUENCE [LARGE SCALE GENOMIC DNA]</scope>
    <source>
        <strain evidence="1">SQ_2022a</strain>
    </source>
</reference>
<dbReference type="Proteomes" id="UP001060215">
    <property type="component" value="Chromosome 9"/>
</dbReference>
<evidence type="ECO:0000313" key="1">
    <source>
        <dbReference type="EMBL" id="KAI8003300.1"/>
    </source>
</evidence>
<protein>
    <submittedName>
        <fullName evidence="1">BTB/POZ domain-containing protein</fullName>
    </submittedName>
</protein>
<dbReference type="EMBL" id="CM045766">
    <property type="protein sequence ID" value="KAI8003300.1"/>
    <property type="molecule type" value="Genomic_DNA"/>
</dbReference>
<organism evidence="1 2">
    <name type="scientific">Camellia lanceoleosa</name>
    <dbReference type="NCBI Taxonomy" id="1840588"/>
    <lineage>
        <taxon>Eukaryota</taxon>
        <taxon>Viridiplantae</taxon>
        <taxon>Streptophyta</taxon>
        <taxon>Embryophyta</taxon>
        <taxon>Tracheophyta</taxon>
        <taxon>Spermatophyta</taxon>
        <taxon>Magnoliopsida</taxon>
        <taxon>eudicotyledons</taxon>
        <taxon>Gunneridae</taxon>
        <taxon>Pentapetalae</taxon>
        <taxon>asterids</taxon>
        <taxon>Ericales</taxon>
        <taxon>Theaceae</taxon>
        <taxon>Camellia</taxon>
    </lineage>
</organism>
<accession>A0ACC0GSP2</accession>
<proteinExistence type="predicted"/>
<comment type="caution">
    <text evidence="1">The sequence shown here is derived from an EMBL/GenBank/DDBJ whole genome shotgun (WGS) entry which is preliminary data.</text>
</comment>